<dbReference type="PROSITE" id="PS50206">
    <property type="entry name" value="RHODANESE_3"/>
    <property type="match status" value="1"/>
</dbReference>
<dbReference type="InterPro" id="IPR039755">
    <property type="entry name" value="TBC1D23"/>
</dbReference>
<dbReference type="CTD" id="55773"/>
<evidence type="ECO:0000256" key="1">
    <source>
        <dbReference type="ARBA" id="ARBA00004601"/>
    </source>
</evidence>
<dbReference type="Pfam" id="PF00566">
    <property type="entry name" value="RabGAP-TBC"/>
    <property type="match status" value="1"/>
</dbReference>
<proteinExistence type="predicted"/>
<reference evidence="9" key="1">
    <citation type="submission" date="2015-02" db="EMBL/GenBank/DDBJ databases">
        <title>Genome sequencing for Strongylocentrotus purpuratus.</title>
        <authorList>
            <person name="Murali S."/>
            <person name="Liu Y."/>
            <person name="Vee V."/>
            <person name="English A."/>
            <person name="Wang M."/>
            <person name="Skinner E."/>
            <person name="Han Y."/>
            <person name="Muzny D.M."/>
            <person name="Worley K.C."/>
            <person name="Gibbs R.A."/>
        </authorList>
    </citation>
    <scope>NUCLEOTIDE SEQUENCE</scope>
</reference>
<keyword evidence="3" id="KW-0217">Developmental protein</keyword>
<feature type="region of interest" description="Disordered" evidence="5">
    <location>
        <begin position="675"/>
        <end position="760"/>
    </location>
</feature>
<dbReference type="PANTHER" id="PTHR13297">
    <property type="entry name" value="TBC1 DOMAIN FAMILY MEMBER 23-RELATED"/>
    <property type="match status" value="1"/>
</dbReference>
<dbReference type="InterPro" id="IPR000195">
    <property type="entry name" value="Rab-GAP-TBC_dom"/>
</dbReference>
<dbReference type="InterPro" id="IPR001763">
    <property type="entry name" value="Rhodanese-like_dom"/>
</dbReference>
<accession>A0A7M7SVD2</accession>
<dbReference type="SUPFAM" id="SSF52821">
    <property type="entry name" value="Rhodanese/Cell cycle control phosphatase"/>
    <property type="match status" value="1"/>
</dbReference>
<evidence type="ECO:0000313" key="8">
    <source>
        <dbReference type="EnsemblMetazoa" id="XP_030834177"/>
    </source>
</evidence>
<evidence type="ECO:0000256" key="5">
    <source>
        <dbReference type="SAM" id="MobiDB-lite"/>
    </source>
</evidence>
<dbReference type="PANTHER" id="PTHR13297:SF5">
    <property type="entry name" value="TBC1 DOMAIN FAMILY MEMBER 23"/>
    <property type="match status" value="1"/>
</dbReference>
<dbReference type="InterPro" id="IPR035969">
    <property type="entry name" value="Rab-GAP_TBC_sf"/>
</dbReference>
<dbReference type="AlphaFoldDB" id="A0A7M7SVD2"/>
<dbReference type="EnsemblMetazoa" id="XM_030978317">
    <property type="protein sequence ID" value="XP_030834177"/>
    <property type="gene ID" value="LOC583019"/>
</dbReference>
<name>A0A7M7SVD2_STRPU</name>
<evidence type="ECO:0000256" key="2">
    <source>
        <dbReference type="ARBA" id="ARBA00014207"/>
    </source>
</evidence>
<feature type="domain" description="Rhodanese" evidence="7">
    <location>
        <begin position="326"/>
        <end position="438"/>
    </location>
</feature>
<feature type="region of interest" description="Disordered" evidence="5">
    <location>
        <begin position="530"/>
        <end position="556"/>
    </location>
</feature>
<dbReference type="Gene3D" id="1.10.472.80">
    <property type="entry name" value="Ypt/Rab-GAP domain of gyp1p, domain 3"/>
    <property type="match status" value="1"/>
</dbReference>
<feature type="compositionally biased region" description="Acidic residues" evidence="5">
    <location>
        <begin position="728"/>
        <end position="737"/>
    </location>
</feature>
<dbReference type="SUPFAM" id="SSF47923">
    <property type="entry name" value="Ypt/Rab-GAP domain of gyp1p"/>
    <property type="match status" value="2"/>
</dbReference>
<feature type="compositionally biased region" description="Basic and acidic residues" evidence="5">
    <location>
        <begin position="738"/>
        <end position="760"/>
    </location>
</feature>
<dbReference type="Gene3D" id="3.40.250.10">
    <property type="entry name" value="Rhodanese-like domain"/>
    <property type="match status" value="1"/>
</dbReference>
<dbReference type="Proteomes" id="UP000007110">
    <property type="component" value="Unassembled WGS sequence"/>
</dbReference>
<feature type="compositionally biased region" description="Basic and acidic residues" evidence="5">
    <location>
        <begin position="675"/>
        <end position="704"/>
    </location>
</feature>
<dbReference type="GO" id="GO:0005829">
    <property type="term" value="C:cytosol"/>
    <property type="evidence" value="ECO:0007669"/>
    <property type="project" value="GOC"/>
</dbReference>
<evidence type="ECO:0000256" key="3">
    <source>
        <dbReference type="ARBA" id="ARBA00022473"/>
    </source>
</evidence>
<sequence>MAALESDDTSWHAELEEALVESCDFGTLRNICKGRQIPNIYRASAWKICLNVAGKANALTSFDGIFDLPEQDILRKDCREFIDKLDNSEEEKLSLVSDLESVLTFYCKSKNLKYEVGNGWLDILGPLVALHMDKALLYNCFYAIMTKYVPRETNELSRTYHLFRLLVMYHEPELCNFLETRKIFPDSYTKHWFNTVFAGRCGLEIIQPMWSLYFLQADPFLQFFLGLVILVNAKEHIMGMTESSRDELIDCLAMFPSQLEEDDVEDFFSLAQYYASKTPQSFRREYQSLFGANFASPKEASEGPSALCLLVNPSELLQAVTQGPGDGISYFVVDCRPADQYNRSHLATAFHLDANLMLQQPAEFASTVKALLSAQQQSITAGSQAAGEHLCFMGTGREEEDQYLHMIIANFLQRKIQSVSMAAGGYTALLKLVEKELTSGMIDPAILKSVIITQPESASSDDSGIGDSPQKLTERGAAVMGRLTTIFKSKSASVKDKVIEFIKNDPAGDEKHVSSLDTGKRYRSGNVQSVFSIGDEDDDNESVGGAGSSDEERRELVSTDTWLKKPDILKSFDCQEVKDSGQTYPGHVLVTPTHLYILREATNRKGFSYIMARRSLADVVRITSKKRCSEFITFRYGRVNAAGETLVYGIDRIYIPEASEATKMIKQLIVKCIDEKDPPQEPAKDSPKSTDNSDKESEHAKGDAENITIPKAEEESTTDAQSESKEEGVEDDGLDEKEEGKGGEDEGKVEERTDDVKEES</sequence>
<evidence type="ECO:0000259" key="7">
    <source>
        <dbReference type="PROSITE" id="PS50206"/>
    </source>
</evidence>
<dbReference type="CDD" id="cd20788">
    <property type="entry name" value="TBC1D23_C-like"/>
    <property type="match status" value="1"/>
</dbReference>
<dbReference type="Pfam" id="PF19430">
    <property type="entry name" value="TBC1D23_C"/>
    <property type="match status" value="1"/>
</dbReference>
<keyword evidence="9" id="KW-1185">Reference proteome</keyword>
<dbReference type="GO" id="GO:0005794">
    <property type="term" value="C:Golgi apparatus"/>
    <property type="evidence" value="ECO:0007669"/>
    <property type="project" value="UniProtKB-SubCell"/>
</dbReference>
<reference evidence="8" key="2">
    <citation type="submission" date="2021-01" db="UniProtKB">
        <authorList>
            <consortium name="EnsemblMetazoa"/>
        </authorList>
    </citation>
    <scope>IDENTIFICATION</scope>
</reference>
<dbReference type="PROSITE" id="PS50086">
    <property type="entry name" value="TBC_RABGAP"/>
    <property type="match status" value="1"/>
</dbReference>
<dbReference type="RefSeq" id="XP_030834177.1">
    <property type="nucleotide sequence ID" value="XM_030978317.1"/>
</dbReference>
<dbReference type="GO" id="GO:0042147">
    <property type="term" value="P:retrograde transport, endosome to Golgi"/>
    <property type="evidence" value="ECO:0007669"/>
    <property type="project" value="InterPro"/>
</dbReference>
<evidence type="ECO:0000259" key="6">
    <source>
        <dbReference type="PROSITE" id="PS50086"/>
    </source>
</evidence>
<evidence type="ECO:0000256" key="4">
    <source>
        <dbReference type="ARBA" id="ARBA00023034"/>
    </source>
</evidence>
<dbReference type="InterPro" id="IPR036873">
    <property type="entry name" value="Rhodanese-like_dom_sf"/>
</dbReference>
<keyword evidence="4" id="KW-0333">Golgi apparatus</keyword>
<protein>
    <recommendedName>
        <fullName evidence="2">TBC1 domain family member 23</fullName>
    </recommendedName>
</protein>
<dbReference type="SMART" id="SM00164">
    <property type="entry name" value="TBC"/>
    <property type="match status" value="1"/>
</dbReference>
<dbReference type="InterPro" id="IPR045799">
    <property type="entry name" value="TBC1D23_C"/>
</dbReference>
<organism evidence="8 9">
    <name type="scientific">Strongylocentrotus purpuratus</name>
    <name type="common">Purple sea urchin</name>
    <dbReference type="NCBI Taxonomy" id="7668"/>
    <lineage>
        <taxon>Eukaryota</taxon>
        <taxon>Metazoa</taxon>
        <taxon>Echinodermata</taxon>
        <taxon>Eleutherozoa</taxon>
        <taxon>Echinozoa</taxon>
        <taxon>Echinoidea</taxon>
        <taxon>Euechinoidea</taxon>
        <taxon>Echinacea</taxon>
        <taxon>Camarodonta</taxon>
        <taxon>Echinidea</taxon>
        <taxon>Strongylocentrotidae</taxon>
        <taxon>Strongylocentrotus</taxon>
    </lineage>
</organism>
<evidence type="ECO:0000313" key="9">
    <source>
        <dbReference type="Proteomes" id="UP000007110"/>
    </source>
</evidence>
<dbReference type="GeneID" id="583019"/>
<comment type="subcellular location">
    <subcellularLocation>
        <location evidence="1">Golgi apparatus</location>
        <location evidence="1">trans-Golgi network</location>
    </subcellularLocation>
</comment>
<feature type="domain" description="Rab-GAP TBC" evidence="6">
    <location>
        <begin position="36"/>
        <end position="217"/>
    </location>
</feature>